<dbReference type="Proteomes" id="UP000663844">
    <property type="component" value="Unassembled WGS sequence"/>
</dbReference>
<evidence type="ECO:0000313" key="1">
    <source>
        <dbReference type="EMBL" id="CAF3923117.1"/>
    </source>
</evidence>
<sequence>IDAYDNGKRLGLVLDRLKGDEH</sequence>
<gene>
    <name evidence="1" type="ORF">OXD698_LOCUS25137</name>
</gene>
<reference evidence="1" key="1">
    <citation type="submission" date="2021-02" db="EMBL/GenBank/DDBJ databases">
        <authorList>
            <person name="Nowell W R."/>
        </authorList>
    </citation>
    <scope>NUCLEOTIDE SEQUENCE</scope>
</reference>
<protein>
    <submittedName>
        <fullName evidence="1">Uncharacterized protein</fullName>
    </submittedName>
</protein>
<dbReference type="EMBL" id="CAJOAZ010002379">
    <property type="protein sequence ID" value="CAF3923117.1"/>
    <property type="molecule type" value="Genomic_DNA"/>
</dbReference>
<name>A0A819IUM9_9BILA</name>
<accession>A0A819IUM9</accession>
<organism evidence="1 2">
    <name type="scientific">Adineta steineri</name>
    <dbReference type="NCBI Taxonomy" id="433720"/>
    <lineage>
        <taxon>Eukaryota</taxon>
        <taxon>Metazoa</taxon>
        <taxon>Spiralia</taxon>
        <taxon>Gnathifera</taxon>
        <taxon>Rotifera</taxon>
        <taxon>Eurotatoria</taxon>
        <taxon>Bdelloidea</taxon>
        <taxon>Adinetida</taxon>
        <taxon>Adinetidae</taxon>
        <taxon>Adineta</taxon>
    </lineage>
</organism>
<comment type="caution">
    <text evidence="1">The sequence shown here is derived from an EMBL/GenBank/DDBJ whole genome shotgun (WGS) entry which is preliminary data.</text>
</comment>
<evidence type="ECO:0000313" key="2">
    <source>
        <dbReference type="Proteomes" id="UP000663844"/>
    </source>
</evidence>
<dbReference type="AlphaFoldDB" id="A0A819IUM9"/>
<proteinExistence type="predicted"/>
<feature type="non-terminal residue" evidence="1">
    <location>
        <position position="1"/>
    </location>
</feature>